<gene>
    <name evidence="4" type="ORF">H9890_06525</name>
</gene>
<comment type="caution">
    <text evidence="4">The sequence shown here is derived from an EMBL/GenBank/DDBJ whole genome shotgun (WGS) entry which is preliminary data.</text>
</comment>
<dbReference type="Gene3D" id="1.10.260.40">
    <property type="entry name" value="lambda repressor-like DNA-binding domains"/>
    <property type="match status" value="1"/>
</dbReference>
<dbReference type="AlphaFoldDB" id="A0A9D1TXD2"/>
<dbReference type="CDD" id="cd00093">
    <property type="entry name" value="HTH_XRE"/>
    <property type="match status" value="1"/>
</dbReference>
<evidence type="ECO:0000256" key="1">
    <source>
        <dbReference type="ARBA" id="ARBA00023125"/>
    </source>
</evidence>
<dbReference type="Pfam" id="PF01381">
    <property type="entry name" value="HTH_3"/>
    <property type="match status" value="1"/>
</dbReference>
<sequence length="213" mass="23169">MLYSGQKKGGDSMDQYKIGQFIAERRKDCGLTQRQLADALAISDKTVSKWETGRGLPDVSLMLPLCEALGVTVNDLLTGQRVEPADYQQKAEENMMDLMRENQENKKRFVLAAACVGVTVVAVCALVTIASLVDLSVPARIAVLVLAVATGVVGIGAAAALDAQAGCYECPSCRRLFVPTLGEYVKGYHTLTRRRLTCPHCGKTSMCRRRITR</sequence>
<organism evidence="4 5">
    <name type="scientific">Candidatus Faecalibacterium intestinigallinarum</name>
    <dbReference type="NCBI Taxonomy" id="2838581"/>
    <lineage>
        <taxon>Bacteria</taxon>
        <taxon>Bacillati</taxon>
        <taxon>Bacillota</taxon>
        <taxon>Clostridia</taxon>
        <taxon>Eubacteriales</taxon>
        <taxon>Oscillospiraceae</taxon>
        <taxon>Faecalibacterium</taxon>
    </lineage>
</organism>
<evidence type="ECO:0000313" key="5">
    <source>
        <dbReference type="Proteomes" id="UP000823933"/>
    </source>
</evidence>
<name>A0A9D1TXD2_9FIRM</name>
<reference evidence="4" key="2">
    <citation type="submission" date="2021-04" db="EMBL/GenBank/DDBJ databases">
        <authorList>
            <person name="Gilroy R."/>
        </authorList>
    </citation>
    <scope>NUCLEOTIDE SEQUENCE</scope>
    <source>
        <strain evidence="4">ChiHcolR34-3080</strain>
    </source>
</reference>
<evidence type="ECO:0000256" key="2">
    <source>
        <dbReference type="SAM" id="Phobius"/>
    </source>
</evidence>
<feature type="domain" description="HTH cro/C1-type" evidence="3">
    <location>
        <begin position="22"/>
        <end position="76"/>
    </location>
</feature>
<proteinExistence type="predicted"/>
<evidence type="ECO:0000313" key="4">
    <source>
        <dbReference type="EMBL" id="HIW09034.1"/>
    </source>
</evidence>
<keyword evidence="2" id="KW-1133">Transmembrane helix</keyword>
<dbReference type="PANTHER" id="PTHR46558:SF4">
    <property type="entry name" value="DNA-BIDING PHAGE PROTEIN"/>
    <property type="match status" value="1"/>
</dbReference>
<dbReference type="EMBL" id="DXHQ01000078">
    <property type="protein sequence ID" value="HIW09034.1"/>
    <property type="molecule type" value="Genomic_DNA"/>
</dbReference>
<dbReference type="SUPFAM" id="SSF47413">
    <property type="entry name" value="lambda repressor-like DNA-binding domains"/>
    <property type="match status" value="1"/>
</dbReference>
<accession>A0A9D1TXD2</accession>
<dbReference type="PROSITE" id="PS50943">
    <property type="entry name" value="HTH_CROC1"/>
    <property type="match status" value="1"/>
</dbReference>
<feature type="transmembrane region" description="Helical" evidence="2">
    <location>
        <begin position="139"/>
        <end position="161"/>
    </location>
</feature>
<dbReference type="InterPro" id="IPR001387">
    <property type="entry name" value="Cro/C1-type_HTH"/>
</dbReference>
<keyword evidence="1" id="KW-0238">DNA-binding</keyword>
<dbReference type="InterPro" id="IPR010982">
    <property type="entry name" value="Lambda_DNA-bd_dom_sf"/>
</dbReference>
<reference evidence="4" key="1">
    <citation type="journal article" date="2021" name="PeerJ">
        <title>Extensive microbial diversity within the chicken gut microbiome revealed by metagenomics and culture.</title>
        <authorList>
            <person name="Gilroy R."/>
            <person name="Ravi A."/>
            <person name="Getino M."/>
            <person name="Pursley I."/>
            <person name="Horton D.L."/>
            <person name="Alikhan N.F."/>
            <person name="Baker D."/>
            <person name="Gharbi K."/>
            <person name="Hall N."/>
            <person name="Watson M."/>
            <person name="Adriaenssens E.M."/>
            <person name="Foster-Nyarko E."/>
            <person name="Jarju S."/>
            <person name="Secka A."/>
            <person name="Antonio M."/>
            <person name="Oren A."/>
            <person name="Chaudhuri R.R."/>
            <person name="La Ragione R."/>
            <person name="Hildebrand F."/>
            <person name="Pallen M.J."/>
        </authorList>
    </citation>
    <scope>NUCLEOTIDE SEQUENCE</scope>
    <source>
        <strain evidence="4">ChiHcolR34-3080</strain>
    </source>
</reference>
<keyword evidence="2" id="KW-0812">Transmembrane</keyword>
<dbReference type="GO" id="GO:0003677">
    <property type="term" value="F:DNA binding"/>
    <property type="evidence" value="ECO:0007669"/>
    <property type="project" value="UniProtKB-KW"/>
</dbReference>
<evidence type="ECO:0000259" key="3">
    <source>
        <dbReference type="PROSITE" id="PS50943"/>
    </source>
</evidence>
<dbReference type="Proteomes" id="UP000823933">
    <property type="component" value="Unassembled WGS sequence"/>
</dbReference>
<dbReference type="SMART" id="SM00530">
    <property type="entry name" value="HTH_XRE"/>
    <property type="match status" value="1"/>
</dbReference>
<keyword evidence="2" id="KW-0472">Membrane</keyword>
<feature type="transmembrane region" description="Helical" evidence="2">
    <location>
        <begin position="109"/>
        <end position="133"/>
    </location>
</feature>
<protein>
    <submittedName>
        <fullName evidence="4">Helix-turn-helix domain-containing protein</fullName>
    </submittedName>
</protein>
<dbReference type="PANTHER" id="PTHR46558">
    <property type="entry name" value="TRACRIPTIONAL REGULATORY PROTEIN-RELATED-RELATED"/>
    <property type="match status" value="1"/>
</dbReference>